<name>A0A368VP74_9ACTN</name>
<organism evidence="1 2">
    <name type="scientific">Halopolyspora algeriensis</name>
    <dbReference type="NCBI Taxonomy" id="1500506"/>
    <lineage>
        <taxon>Bacteria</taxon>
        <taxon>Bacillati</taxon>
        <taxon>Actinomycetota</taxon>
        <taxon>Actinomycetes</taxon>
        <taxon>Actinomycetes incertae sedis</taxon>
        <taxon>Halopolyspora</taxon>
    </lineage>
</organism>
<comment type="caution">
    <text evidence="1">The sequence shown here is derived from an EMBL/GenBank/DDBJ whole genome shotgun (WGS) entry which is preliminary data.</text>
</comment>
<dbReference type="RefSeq" id="WP_114453503.1">
    <property type="nucleotide sequence ID" value="NZ_QPJC01000007.1"/>
</dbReference>
<gene>
    <name evidence="1" type="ORF">DFQ14_107210</name>
</gene>
<evidence type="ECO:0000313" key="2">
    <source>
        <dbReference type="Proteomes" id="UP000253495"/>
    </source>
</evidence>
<accession>A0A368VP74</accession>
<dbReference type="OrthoDB" id="4084402at2"/>
<protein>
    <submittedName>
        <fullName evidence="1">Nucleotidyltransferase AbiEii toxin of type IV toxin-antitoxin system</fullName>
    </submittedName>
</protein>
<dbReference type="EMBL" id="QPJC01000007">
    <property type="protein sequence ID" value="RCW43320.1"/>
    <property type="molecule type" value="Genomic_DNA"/>
</dbReference>
<keyword evidence="2" id="KW-1185">Reference proteome</keyword>
<dbReference type="AlphaFoldDB" id="A0A368VP74"/>
<proteinExistence type="predicted"/>
<reference evidence="1 2" key="1">
    <citation type="submission" date="2018-07" db="EMBL/GenBank/DDBJ databases">
        <title>Genomic Encyclopedia of Type Strains, Phase III (KMG-III): the genomes of soil and plant-associated and newly described type strains.</title>
        <authorList>
            <person name="Whitman W."/>
        </authorList>
    </citation>
    <scope>NUCLEOTIDE SEQUENCE [LARGE SCALE GENOMIC DNA]</scope>
    <source>
        <strain evidence="1 2">CECT 8575</strain>
    </source>
</reference>
<dbReference type="Proteomes" id="UP000253495">
    <property type="component" value="Unassembled WGS sequence"/>
</dbReference>
<keyword evidence="1" id="KW-0808">Transferase</keyword>
<dbReference type="Pfam" id="PF08843">
    <property type="entry name" value="AbiEii"/>
    <property type="match status" value="1"/>
</dbReference>
<dbReference type="GO" id="GO:0016740">
    <property type="term" value="F:transferase activity"/>
    <property type="evidence" value="ECO:0007669"/>
    <property type="project" value="UniProtKB-KW"/>
</dbReference>
<dbReference type="InterPro" id="IPR014942">
    <property type="entry name" value="AbiEii"/>
</dbReference>
<evidence type="ECO:0000313" key="1">
    <source>
        <dbReference type="EMBL" id="RCW43320.1"/>
    </source>
</evidence>
<sequence>MPPPQFHTPVQLHQAVSTRARRHGKAINVDGGEIQRRWYLERLLARVFTHDPHGWLLKGGLALLVRYSQARHSRDLDLLHRSRDAAAELADRFLTPLLRGDAVESWDPTTRSWSRLDNQG</sequence>